<dbReference type="AlphaFoldDB" id="A0A7R9CCH1"/>
<name>A0A7R9CCH1_TIMCR</name>
<proteinExistence type="predicted"/>
<feature type="region of interest" description="Disordered" evidence="1">
    <location>
        <begin position="160"/>
        <end position="183"/>
    </location>
</feature>
<evidence type="ECO:0000256" key="1">
    <source>
        <dbReference type="SAM" id="MobiDB-lite"/>
    </source>
</evidence>
<gene>
    <name evidence="2" type="ORF">TCEB3V08_LOCUS134</name>
</gene>
<protein>
    <submittedName>
        <fullName evidence="2">Uncharacterized protein</fullName>
    </submittedName>
</protein>
<evidence type="ECO:0000313" key="2">
    <source>
        <dbReference type="EMBL" id="CAD7392099.1"/>
    </source>
</evidence>
<dbReference type="EMBL" id="OC316492">
    <property type="protein sequence ID" value="CAD7392099.1"/>
    <property type="molecule type" value="Genomic_DNA"/>
</dbReference>
<accession>A0A7R9CCH1</accession>
<sequence length="309" mass="34441">MVGRRVKGVAWLHDRPKYPSAPTSTDGSRKTKENFKAIKNLQDNPLFPRLCISTPNEMANRLKWKAQCRQGLGDVVEASIPDTGSMKVALGMPSTSTVLTTRTLSMRLKGIDCGCCPDFPLSSITASYCPFGLYALSTNYANGLGIGKVDLEEVNPHLRGRRVENHLGKTTPSSPDRDSNLDLPVLSSQAQSDKCVSQLRHRGGVSEWPCYPNQCNLANRSPWLYHSPLYRCPHTLGRRLIFGTFHGCLFPRRLIYQGVLFSFNSTLLPPPCLTFCRFCVVTFPSRACFSKEEENWKGSFNLGRVSHVP</sequence>
<organism evidence="2">
    <name type="scientific">Timema cristinae</name>
    <name type="common">Walking stick</name>
    <dbReference type="NCBI Taxonomy" id="61476"/>
    <lineage>
        <taxon>Eukaryota</taxon>
        <taxon>Metazoa</taxon>
        <taxon>Ecdysozoa</taxon>
        <taxon>Arthropoda</taxon>
        <taxon>Hexapoda</taxon>
        <taxon>Insecta</taxon>
        <taxon>Pterygota</taxon>
        <taxon>Neoptera</taxon>
        <taxon>Polyneoptera</taxon>
        <taxon>Phasmatodea</taxon>
        <taxon>Timematodea</taxon>
        <taxon>Timematoidea</taxon>
        <taxon>Timematidae</taxon>
        <taxon>Timema</taxon>
    </lineage>
</organism>
<reference evidence="2" key="1">
    <citation type="submission" date="2020-11" db="EMBL/GenBank/DDBJ databases">
        <authorList>
            <person name="Tran Van P."/>
        </authorList>
    </citation>
    <scope>NUCLEOTIDE SEQUENCE</scope>
</reference>